<dbReference type="GO" id="GO:0030838">
    <property type="term" value="P:positive regulation of actin filament polymerization"/>
    <property type="evidence" value="ECO:0007669"/>
    <property type="project" value="TreeGrafter"/>
</dbReference>
<feature type="region of interest" description="Disordered" evidence="3">
    <location>
        <begin position="237"/>
        <end position="285"/>
    </location>
</feature>
<keyword evidence="1 2" id="KW-0728">SH3 domain</keyword>
<protein>
    <submittedName>
        <fullName evidence="6">Brain-specific angiogenesis inhibitor 1-associated protein 2-like protein 2</fullName>
    </submittedName>
</protein>
<sequence>MLFPNDVQLHRATLDIYSNLLDQLNPSLQKLASIGNSYIQAFYALTTTSEAYFKALAKIGEQASYTKSAGSIDCRKPEETQHGSGGGCTYSNIHKTIFRFHAKVLQDMDHHVRQDEGYISDSRGRYEMEVHSQAAALERRGATQDECEYLVRQSHSKALKEEERRYRFLAEKHCDVTHAIAQVMNKTGGVSLQRVEVWREELNATRGTEGSEGTSGADHLVSRKEEERCLYWDEQPLGRVPSRAPSPASLGSRSNSLADLTGGGGGLVGGGGRRTGGGGGGGGGRRTMRALATHHADLSRPTLLGFPRGEWVNVLVSQPRNGWLYGQAQTTARQGWFPAAFVEAVDEPPKAPSSYSGSTLRSSINDLLDQSGGSSLAQGGGPAPPPPPPLPSPETRPSTHASHRKHPNPVADNKRREEHVTPPELFPRGTNPFATVKLKPASTNDKSMPKLHRR</sequence>
<dbReference type="InterPro" id="IPR027681">
    <property type="entry name" value="IRSp53/IRTKS/Pinkbar"/>
</dbReference>
<dbReference type="GO" id="GO:0005654">
    <property type="term" value="C:nucleoplasm"/>
    <property type="evidence" value="ECO:0007669"/>
    <property type="project" value="TreeGrafter"/>
</dbReference>
<dbReference type="InterPro" id="IPR013606">
    <property type="entry name" value="I-BAR_dom"/>
</dbReference>
<dbReference type="SUPFAM" id="SSF50044">
    <property type="entry name" value="SH3-domain"/>
    <property type="match status" value="1"/>
</dbReference>
<dbReference type="PANTHER" id="PTHR14206">
    <property type="entry name" value="BRAIN-SPECIFIC ANGIOGENESIS INHIBITOR 1-ASSOCIATED PROTEIN 2"/>
    <property type="match status" value="1"/>
</dbReference>
<evidence type="ECO:0000256" key="2">
    <source>
        <dbReference type="PROSITE-ProRule" id="PRU00192"/>
    </source>
</evidence>
<evidence type="ECO:0000256" key="3">
    <source>
        <dbReference type="SAM" id="MobiDB-lite"/>
    </source>
</evidence>
<feature type="compositionally biased region" description="Low complexity" evidence="3">
    <location>
        <begin position="366"/>
        <end position="377"/>
    </location>
</feature>
<evidence type="ECO:0000259" key="5">
    <source>
        <dbReference type="PROSITE" id="PS51338"/>
    </source>
</evidence>
<dbReference type="InterPro" id="IPR027267">
    <property type="entry name" value="AH/BAR_dom_sf"/>
</dbReference>
<accession>A0AA47M4S9</accession>
<feature type="compositionally biased region" description="Pro residues" evidence="3">
    <location>
        <begin position="382"/>
        <end position="394"/>
    </location>
</feature>
<dbReference type="Pfam" id="PF08397">
    <property type="entry name" value="IMD"/>
    <property type="match status" value="2"/>
</dbReference>
<dbReference type="InterPro" id="IPR001452">
    <property type="entry name" value="SH3_domain"/>
</dbReference>
<evidence type="ECO:0000256" key="1">
    <source>
        <dbReference type="ARBA" id="ARBA00022443"/>
    </source>
</evidence>
<dbReference type="GO" id="GO:0005829">
    <property type="term" value="C:cytosol"/>
    <property type="evidence" value="ECO:0007669"/>
    <property type="project" value="TreeGrafter"/>
</dbReference>
<dbReference type="AlphaFoldDB" id="A0AA47M4S9"/>
<feature type="compositionally biased region" description="Basic and acidic residues" evidence="3">
    <location>
        <begin position="412"/>
        <end position="421"/>
    </location>
</feature>
<dbReference type="PROSITE" id="PS50002">
    <property type="entry name" value="SH3"/>
    <property type="match status" value="1"/>
</dbReference>
<dbReference type="PANTHER" id="PTHR14206:SF5">
    <property type="entry name" value="BRAIN-SPECIFIC ANGIOGENESIS INHIBITOR 1-ASSOCIATED PROTEIN 2-LIKE PROTEIN 2"/>
    <property type="match status" value="1"/>
</dbReference>
<dbReference type="PROSITE" id="PS51338">
    <property type="entry name" value="IMD"/>
    <property type="match status" value="1"/>
</dbReference>
<dbReference type="Proteomes" id="UP001174136">
    <property type="component" value="Unassembled WGS sequence"/>
</dbReference>
<dbReference type="Gene3D" id="2.30.30.40">
    <property type="entry name" value="SH3 Domains"/>
    <property type="match status" value="1"/>
</dbReference>
<dbReference type="EMBL" id="JAOPHQ010005980">
    <property type="protein sequence ID" value="KAK0133568.1"/>
    <property type="molecule type" value="Genomic_DNA"/>
</dbReference>
<comment type="caution">
    <text evidence="6">The sequence shown here is derived from an EMBL/GenBank/DDBJ whole genome shotgun (WGS) entry which is preliminary data.</text>
</comment>
<feature type="compositionally biased region" description="Polar residues" evidence="3">
    <location>
        <begin position="249"/>
        <end position="258"/>
    </location>
</feature>
<dbReference type="Gene3D" id="1.20.1270.60">
    <property type="entry name" value="Arfaptin homology (AH) domain/BAR domain"/>
    <property type="match status" value="1"/>
</dbReference>
<evidence type="ECO:0000259" key="4">
    <source>
        <dbReference type="PROSITE" id="PS50002"/>
    </source>
</evidence>
<dbReference type="SUPFAM" id="SSF103657">
    <property type="entry name" value="BAR/IMD domain-like"/>
    <property type="match status" value="1"/>
</dbReference>
<dbReference type="GO" id="GO:0007009">
    <property type="term" value="P:plasma membrane organization"/>
    <property type="evidence" value="ECO:0007669"/>
    <property type="project" value="InterPro"/>
</dbReference>
<dbReference type="GO" id="GO:0051764">
    <property type="term" value="P:actin crosslink formation"/>
    <property type="evidence" value="ECO:0007669"/>
    <property type="project" value="TreeGrafter"/>
</dbReference>
<feature type="region of interest" description="Disordered" evidence="3">
    <location>
        <begin position="347"/>
        <end position="454"/>
    </location>
</feature>
<proteinExistence type="predicted"/>
<dbReference type="GO" id="GO:0051017">
    <property type="term" value="P:actin filament bundle assembly"/>
    <property type="evidence" value="ECO:0007669"/>
    <property type="project" value="TreeGrafter"/>
</dbReference>
<dbReference type="InterPro" id="IPR036028">
    <property type="entry name" value="SH3-like_dom_sf"/>
</dbReference>
<dbReference type="SMART" id="SM00326">
    <property type="entry name" value="SH3"/>
    <property type="match status" value="1"/>
</dbReference>
<feature type="compositionally biased region" description="Polar residues" evidence="3">
    <location>
        <begin position="353"/>
        <end position="365"/>
    </location>
</feature>
<reference evidence="6" key="1">
    <citation type="journal article" date="2023" name="Front. Mar. Sci.">
        <title>A new Merluccius polli reference genome to investigate the effects of global change in West African waters.</title>
        <authorList>
            <person name="Mateo J.L."/>
            <person name="Blanco-Fernandez C."/>
            <person name="Garcia-Vazquez E."/>
            <person name="Machado-Schiaffino G."/>
        </authorList>
    </citation>
    <scope>NUCLEOTIDE SEQUENCE</scope>
    <source>
        <strain evidence="6">C29</strain>
        <tissue evidence="6">Fin</tissue>
    </source>
</reference>
<feature type="domain" description="IMD" evidence="5">
    <location>
        <begin position="1"/>
        <end position="73"/>
    </location>
</feature>
<feature type="domain" description="SH3" evidence="4">
    <location>
        <begin position="283"/>
        <end position="347"/>
    </location>
</feature>
<organism evidence="6 7">
    <name type="scientific">Merluccius polli</name>
    <name type="common">Benguela hake</name>
    <name type="synonym">Merluccius cadenati</name>
    <dbReference type="NCBI Taxonomy" id="89951"/>
    <lineage>
        <taxon>Eukaryota</taxon>
        <taxon>Metazoa</taxon>
        <taxon>Chordata</taxon>
        <taxon>Craniata</taxon>
        <taxon>Vertebrata</taxon>
        <taxon>Euteleostomi</taxon>
        <taxon>Actinopterygii</taxon>
        <taxon>Neopterygii</taxon>
        <taxon>Teleostei</taxon>
        <taxon>Neoteleostei</taxon>
        <taxon>Acanthomorphata</taxon>
        <taxon>Zeiogadaria</taxon>
        <taxon>Gadariae</taxon>
        <taxon>Gadiformes</taxon>
        <taxon>Gadoidei</taxon>
        <taxon>Merlucciidae</taxon>
        <taxon>Merluccius</taxon>
    </lineage>
</organism>
<evidence type="ECO:0000313" key="7">
    <source>
        <dbReference type="Proteomes" id="UP001174136"/>
    </source>
</evidence>
<evidence type="ECO:0000313" key="6">
    <source>
        <dbReference type="EMBL" id="KAK0133568.1"/>
    </source>
</evidence>
<feature type="compositionally biased region" description="Gly residues" evidence="3">
    <location>
        <begin position="261"/>
        <end position="285"/>
    </location>
</feature>
<gene>
    <name evidence="6" type="primary">baiap2l2_0</name>
    <name evidence="6" type="ORF">N1851_030893</name>
</gene>
<keyword evidence="7" id="KW-1185">Reference proteome</keyword>
<name>A0AA47M4S9_MERPO</name>